<evidence type="ECO:0000313" key="2">
    <source>
        <dbReference type="Proteomes" id="UP000218272"/>
    </source>
</evidence>
<sequence>MPLSFDPGISALARLLSVYAGRDGERHRLLWALDERMAELVATTSEPMIGQIRLAWWREALEDEAAAKGRGEPLIDAMRAKGIAPPPGLSQWLGGWEALLGDMDLPAFAAGRGGGLFRALAGQEEGPDWLTRAGAVWALWDLSGHSGDVALADEAILLARRHLPEGRLPWPAAWKPLRIAFGLARGDVEKGRRAPAILTPGLYLRLMAIALRGR</sequence>
<keyword evidence="2" id="KW-1185">Reference proteome</keyword>
<evidence type="ECO:0008006" key="3">
    <source>
        <dbReference type="Google" id="ProtNLM"/>
    </source>
</evidence>
<name>A0A1E1F0U5_9SPHN</name>
<dbReference type="OrthoDB" id="9814909at2"/>
<evidence type="ECO:0000313" key="1">
    <source>
        <dbReference type="EMBL" id="BAV64146.1"/>
    </source>
</evidence>
<organism evidence="1 2">
    <name type="scientific">Sphingobium cloacae</name>
    <dbReference type="NCBI Taxonomy" id="120107"/>
    <lineage>
        <taxon>Bacteria</taxon>
        <taxon>Pseudomonadati</taxon>
        <taxon>Pseudomonadota</taxon>
        <taxon>Alphaproteobacteria</taxon>
        <taxon>Sphingomonadales</taxon>
        <taxon>Sphingomonadaceae</taxon>
        <taxon>Sphingobium</taxon>
    </lineage>
</organism>
<dbReference type="EMBL" id="AP017655">
    <property type="protein sequence ID" value="BAV64146.1"/>
    <property type="molecule type" value="Genomic_DNA"/>
</dbReference>
<protein>
    <recommendedName>
        <fullName evidence="3">Phytoene synthase</fullName>
    </recommendedName>
</protein>
<dbReference type="Proteomes" id="UP000218272">
    <property type="component" value="Chromosome SCLO_1"/>
</dbReference>
<reference evidence="1 2" key="1">
    <citation type="submission" date="2016-10" db="EMBL/GenBank/DDBJ databases">
        <title>Complete Genome Sequence of the Nonylphenol-Degrading Bacterium Sphingobium cloacae JCM 10874T.</title>
        <authorList>
            <person name="Ootsuka M."/>
            <person name="Nishizawa T."/>
            <person name="Ohta H."/>
        </authorList>
    </citation>
    <scope>NUCLEOTIDE SEQUENCE [LARGE SCALE GENOMIC DNA]</scope>
    <source>
        <strain evidence="1 2">JCM 10874</strain>
    </source>
</reference>
<gene>
    <name evidence="1" type="ORF">SCLO_1011060</name>
</gene>
<proteinExistence type="predicted"/>
<dbReference type="RefSeq" id="WP_066515643.1">
    <property type="nucleotide sequence ID" value="NZ_AP017655.1"/>
</dbReference>
<dbReference type="KEGG" id="sclo:SCLO_1011060"/>
<accession>A0A1E1F0U5</accession>
<dbReference type="AlphaFoldDB" id="A0A1E1F0U5"/>